<evidence type="ECO:0000313" key="6">
    <source>
        <dbReference type="RefSeq" id="XP_011304395.1"/>
    </source>
</evidence>
<evidence type="ECO:0000313" key="5">
    <source>
        <dbReference type="Proteomes" id="UP000694866"/>
    </source>
</evidence>
<keyword evidence="5" id="KW-1185">Reference proteome</keyword>
<reference evidence="6" key="1">
    <citation type="submission" date="2025-08" db="UniProtKB">
        <authorList>
            <consortium name="RefSeq"/>
        </authorList>
    </citation>
    <scope>IDENTIFICATION</scope>
    <source>
        <strain evidence="6">USDA-PBARC FA_bdor</strain>
        <tissue evidence="6">Whole organism</tissue>
    </source>
</reference>
<dbReference type="Proteomes" id="UP000694866">
    <property type="component" value="Unplaced"/>
</dbReference>
<dbReference type="GeneID" id="105267315"/>
<protein>
    <submittedName>
        <fullName evidence="6">Deoxynucleotidyltransferase terminal-interacting protein 2</fullName>
    </submittedName>
</protein>
<gene>
    <name evidence="6" type="primary">LOC105267315</name>
</gene>
<dbReference type="GO" id="GO:0006396">
    <property type="term" value="P:RNA processing"/>
    <property type="evidence" value="ECO:0007669"/>
    <property type="project" value="TreeGrafter"/>
</dbReference>
<dbReference type="OrthoDB" id="427886at2759"/>
<evidence type="ECO:0000256" key="2">
    <source>
        <dbReference type="ARBA" id="ARBA00023242"/>
    </source>
</evidence>
<dbReference type="RefSeq" id="XP_011304395.1">
    <property type="nucleotide sequence ID" value="XM_011306093.1"/>
</dbReference>
<dbReference type="Pfam" id="PF08698">
    <property type="entry name" value="Fcf2"/>
    <property type="match status" value="1"/>
</dbReference>
<evidence type="ECO:0000256" key="1">
    <source>
        <dbReference type="ARBA" id="ARBA00004604"/>
    </source>
</evidence>
<feature type="domain" description="Fcf2 pre-rRNA processing C-terminal" evidence="4">
    <location>
        <begin position="131"/>
        <end position="224"/>
    </location>
</feature>
<dbReference type="InterPro" id="IPR014810">
    <property type="entry name" value="Fcf2_C"/>
</dbReference>
<dbReference type="InterPro" id="IPR039883">
    <property type="entry name" value="Fcf2/DNTTIP2"/>
</dbReference>
<keyword evidence="2" id="KW-0539">Nucleus</keyword>
<name>A0A9R1T843_9HYME</name>
<organism evidence="5 6">
    <name type="scientific">Fopius arisanus</name>
    <dbReference type="NCBI Taxonomy" id="64838"/>
    <lineage>
        <taxon>Eukaryota</taxon>
        <taxon>Metazoa</taxon>
        <taxon>Ecdysozoa</taxon>
        <taxon>Arthropoda</taxon>
        <taxon>Hexapoda</taxon>
        <taxon>Insecta</taxon>
        <taxon>Pterygota</taxon>
        <taxon>Neoptera</taxon>
        <taxon>Endopterygota</taxon>
        <taxon>Hymenoptera</taxon>
        <taxon>Apocrita</taxon>
        <taxon>Ichneumonoidea</taxon>
        <taxon>Braconidae</taxon>
        <taxon>Opiinae</taxon>
        <taxon>Fopius</taxon>
    </lineage>
</organism>
<evidence type="ECO:0000259" key="4">
    <source>
        <dbReference type="Pfam" id="PF08698"/>
    </source>
</evidence>
<evidence type="ECO:0000256" key="3">
    <source>
        <dbReference type="SAM" id="MobiDB-lite"/>
    </source>
</evidence>
<sequence length="251" mass="29598">MALMFIDTEGESSLKNVEKLVESDDDVDFEGSDLNPSRISLKKPREQKSKTSAVDDIDLEEFEADMGWSRTTKKVLFKKPLGDEELSHVVDPLEKILKKSAITPGFEKLTRVPRYEVTRRQRKARAERERERSKGKKWFNLPATEMTDEVKHDLEIIQMRSVLDPKQFYKKNDVKALPKFFQIGKVLDTPLDFYHGRLTKKQRKRTIVDELMADADFAKYNKRKYKEIVDEKRQMHYKAHRHARKLKGKRK</sequence>
<dbReference type="PANTHER" id="PTHR21686">
    <property type="entry name" value="DEOXYNUCLEOTIDYLTRANSFERASE TERMINAL-INTERACTING PROTEIN 2"/>
    <property type="match status" value="1"/>
</dbReference>
<comment type="subcellular location">
    <subcellularLocation>
        <location evidence="1">Nucleus</location>
        <location evidence="1">Nucleolus</location>
    </subcellularLocation>
</comment>
<dbReference type="KEGG" id="fas:105267315"/>
<feature type="region of interest" description="Disordered" evidence="3">
    <location>
        <begin position="26"/>
        <end position="52"/>
    </location>
</feature>
<accession>A0A9R1T843</accession>
<dbReference type="PANTHER" id="PTHR21686:SF12">
    <property type="entry name" value="DEOXYNUCLEOTIDYLTRANSFERASE TERMINAL-INTERACTING PROTEIN 2"/>
    <property type="match status" value="1"/>
</dbReference>
<dbReference type="GO" id="GO:0003723">
    <property type="term" value="F:RNA binding"/>
    <property type="evidence" value="ECO:0007669"/>
    <property type="project" value="TreeGrafter"/>
</dbReference>
<dbReference type="GO" id="GO:0005730">
    <property type="term" value="C:nucleolus"/>
    <property type="evidence" value="ECO:0007669"/>
    <property type="project" value="UniProtKB-SubCell"/>
</dbReference>
<proteinExistence type="predicted"/>
<dbReference type="AlphaFoldDB" id="A0A9R1T843"/>